<keyword evidence="2" id="KW-1185">Reference proteome</keyword>
<evidence type="ECO:0000313" key="2">
    <source>
        <dbReference type="Proteomes" id="UP001060085"/>
    </source>
</evidence>
<organism evidence="1 2">
    <name type="scientific">Catharanthus roseus</name>
    <name type="common">Madagascar periwinkle</name>
    <name type="synonym">Vinca rosea</name>
    <dbReference type="NCBI Taxonomy" id="4058"/>
    <lineage>
        <taxon>Eukaryota</taxon>
        <taxon>Viridiplantae</taxon>
        <taxon>Streptophyta</taxon>
        <taxon>Embryophyta</taxon>
        <taxon>Tracheophyta</taxon>
        <taxon>Spermatophyta</taxon>
        <taxon>Magnoliopsida</taxon>
        <taxon>eudicotyledons</taxon>
        <taxon>Gunneridae</taxon>
        <taxon>Pentapetalae</taxon>
        <taxon>asterids</taxon>
        <taxon>lamiids</taxon>
        <taxon>Gentianales</taxon>
        <taxon>Apocynaceae</taxon>
        <taxon>Rauvolfioideae</taxon>
        <taxon>Vinceae</taxon>
        <taxon>Catharanthinae</taxon>
        <taxon>Catharanthus</taxon>
    </lineage>
</organism>
<reference evidence="2" key="1">
    <citation type="journal article" date="2023" name="Nat. Plants">
        <title>Single-cell RNA sequencing provides a high-resolution roadmap for understanding the multicellular compartmentation of specialized metabolism.</title>
        <authorList>
            <person name="Sun S."/>
            <person name="Shen X."/>
            <person name="Li Y."/>
            <person name="Li Y."/>
            <person name="Wang S."/>
            <person name="Li R."/>
            <person name="Zhang H."/>
            <person name="Shen G."/>
            <person name="Guo B."/>
            <person name="Wei J."/>
            <person name="Xu J."/>
            <person name="St-Pierre B."/>
            <person name="Chen S."/>
            <person name="Sun C."/>
        </authorList>
    </citation>
    <scope>NUCLEOTIDE SEQUENCE [LARGE SCALE GENOMIC DNA]</scope>
</reference>
<sequence>MDGIHILVEFIQIQQQTIPTTRTSVRTINMTEYETAITHMVSNEPSMLIRPLLMTTLKLTIRTKDNDVEEEDLQNPVIPVTENIMTQWESSQWYSSARYDYTHSRAFLDMDSGSPIDDLIEFGTQRLLD</sequence>
<proteinExistence type="predicted"/>
<gene>
    <name evidence="1" type="ORF">M9H77_06388</name>
</gene>
<comment type="caution">
    <text evidence="1">The sequence shown here is derived from an EMBL/GenBank/DDBJ whole genome shotgun (WGS) entry which is preliminary data.</text>
</comment>
<evidence type="ECO:0000313" key="1">
    <source>
        <dbReference type="EMBL" id="KAI5675438.1"/>
    </source>
</evidence>
<dbReference type="Proteomes" id="UP001060085">
    <property type="component" value="Linkage Group LG02"/>
</dbReference>
<accession>A0ACC0BS62</accession>
<dbReference type="EMBL" id="CM044702">
    <property type="protein sequence ID" value="KAI5675438.1"/>
    <property type="molecule type" value="Genomic_DNA"/>
</dbReference>
<protein>
    <submittedName>
        <fullName evidence="1">Uncharacterized protein</fullName>
    </submittedName>
</protein>
<name>A0ACC0BS62_CATRO</name>